<dbReference type="InterPro" id="IPR024527">
    <property type="entry name" value="Eisosome1"/>
</dbReference>
<feature type="region of interest" description="Disordered" evidence="1">
    <location>
        <begin position="589"/>
        <end position="793"/>
    </location>
</feature>
<evidence type="ECO:0000313" key="3">
    <source>
        <dbReference type="Proteomes" id="UP000024837"/>
    </source>
</evidence>
<keyword evidence="3" id="KW-1185">Reference proteome</keyword>
<dbReference type="AlphaFoldDB" id="W7I1X4"/>
<feature type="region of interest" description="Disordered" evidence="1">
    <location>
        <begin position="388"/>
        <end position="435"/>
    </location>
</feature>
<feature type="compositionally biased region" description="Basic and acidic residues" evidence="1">
    <location>
        <begin position="589"/>
        <end position="645"/>
    </location>
</feature>
<feature type="compositionally biased region" description="Low complexity" evidence="1">
    <location>
        <begin position="336"/>
        <end position="346"/>
    </location>
</feature>
<feature type="region of interest" description="Disordered" evidence="1">
    <location>
        <begin position="1"/>
        <end position="158"/>
    </location>
</feature>
<protein>
    <recommendedName>
        <fullName evidence="4">Eisosome protein 1</fullName>
    </recommendedName>
</protein>
<feature type="region of interest" description="Disordered" evidence="1">
    <location>
        <begin position="173"/>
        <end position="202"/>
    </location>
</feature>
<evidence type="ECO:0000256" key="1">
    <source>
        <dbReference type="SAM" id="MobiDB-lite"/>
    </source>
</evidence>
<dbReference type="Pfam" id="PF12757">
    <property type="entry name" value="Eisosome1"/>
    <property type="match status" value="1"/>
</dbReference>
<evidence type="ECO:0008006" key="4">
    <source>
        <dbReference type="Google" id="ProtNLM"/>
    </source>
</evidence>
<dbReference type="EMBL" id="KI966419">
    <property type="protein sequence ID" value="EWC46258.1"/>
    <property type="molecule type" value="Genomic_DNA"/>
</dbReference>
<dbReference type="HOGENOM" id="CLU_295427_0_0_1"/>
<accession>W7I1X4</accession>
<feature type="compositionally biased region" description="Low complexity" evidence="1">
    <location>
        <begin position="410"/>
        <end position="426"/>
    </location>
</feature>
<gene>
    <name evidence="2" type="ORF">DRE_04429</name>
</gene>
<proteinExistence type="predicted"/>
<feature type="region of interest" description="Disordered" evidence="1">
    <location>
        <begin position="831"/>
        <end position="861"/>
    </location>
</feature>
<feature type="compositionally biased region" description="Low complexity" evidence="1">
    <location>
        <begin position="72"/>
        <end position="84"/>
    </location>
</feature>
<dbReference type="OrthoDB" id="4070583at2759"/>
<organism evidence="2 3">
    <name type="scientific">Drechslerella stenobrocha 248</name>
    <dbReference type="NCBI Taxonomy" id="1043628"/>
    <lineage>
        <taxon>Eukaryota</taxon>
        <taxon>Fungi</taxon>
        <taxon>Dikarya</taxon>
        <taxon>Ascomycota</taxon>
        <taxon>Pezizomycotina</taxon>
        <taxon>Orbiliomycetes</taxon>
        <taxon>Orbiliales</taxon>
        <taxon>Orbiliaceae</taxon>
        <taxon>Drechslerella</taxon>
    </lineage>
</organism>
<feature type="compositionally biased region" description="Polar residues" evidence="1">
    <location>
        <begin position="400"/>
        <end position="409"/>
    </location>
</feature>
<dbReference type="PANTHER" id="PTHR28298">
    <property type="entry name" value="EISOSOME PROTEIN 1"/>
    <property type="match status" value="1"/>
</dbReference>
<evidence type="ECO:0000313" key="2">
    <source>
        <dbReference type="EMBL" id="EWC46258.1"/>
    </source>
</evidence>
<feature type="compositionally biased region" description="Basic and acidic residues" evidence="1">
    <location>
        <begin position="680"/>
        <end position="708"/>
    </location>
</feature>
<feature type="compositionally biased region" description="Polar residues" evidence="1">
    <location>
        <begin position="33"/>
        <end position="42"/>
    </location>
</feature>
<dbReference type="GO" id="GO:0070941">
    <property type="term" value="P:eisosome assembly"/>
    <property type="evidence" value="ECO:0007669"/>
    <property type="project" value="TreeGrafter"/>
</dbReference>
<name>W7I1X4_9PEZI</name>
<sequence length="869" mass="93718">MFRPKAGDLPPDTNDSAVFTSPPEPFDNDDNLIFSTPRSELNNPMPDRSLLAETSASAEEQNAPVPVPLPAPKTKTPPTAAANACSPKLDLNNPPSRPARGALQTLEASASKAALLAAQTKPLEPPQPVDRLPAAGAAASLASAAVKPSEPWNPGPLPAATAAAVLADYQKTPDVWRPTTPSRSGFKRTKEKGSVDLTPRSLPLSASNALTAAGLACQATSPKKAFVPASTSPATPAYDISKINALAAQNAQARLASALPRSSISQAQADRNSVDILRAASISMSKNTSKSSFTRPEAPNTTTSMPPGSYYSHIPTSPHKVLPPESPANTRLNRRSSVAAASIAASNDLQPNMSSEAVEGRPVKYYPHLEEAARKAAAERLARLQADHDRARKASGLPPSWQQPSTYTRAANPSPAQPASARSTPSMIRKKGQADAGDFARSVKIKADTAKLAHQIDSVDKEKQSRDYLALLSIAEKNVRSRMQELETRVAEHQGRVPKHIQAEWDAKARILSEESEKKRTADQEAKKGKINMGGGLWYDQEDLERIARGNVQPILDEINEKAQKERARVAQLRMDREQADREKRLEAERLAETKAEVKKTKVLEKTAAKNRREAEKAEERQRKVELKESQRQEKERVKADREAQRLAVASEQETATKRDGEEEDDLEEVSRSGSDMTELEPRPMSEAGHARVERERKMHEAAKRERGLFGSIQKRLVRRGSSAKDDKGKAVDYIPDIEREDEEDDGYEISSLSSADKGSARGVPAFASVAASTTSDDYGGSGGLSARGAGLDAGSGARQRYISSSDIGSSVSSNDLYSTTPMYKPLTSATYNPGLAEEDDMPAFMPGQKSSSVSSASVDGMARLEIRG</sequence>
<dbReference type="PANTHER" id="PTHR28298:SF1">
    <property type="entry name" value="EISOSOME PROTEIN 1"/>
    <property type="match status" value="1"/>
</dbReference>
<feature type="compositionally biased region" description="Low complexity" evidence="1">
    <location>
        <begin position="134"/>
        <end position="145"/>
    </location>
</feature>
<feature type="compositionally biased region" description="Low complexity" evidence="1">
    <location>
        <begin position="108"/>
        <end position="118"/>
    </location>
</feature>
<feature type="compositionally biased region" description="Acidic residues" evidence="1">
    <location>
        <begin position="739"/>
        <end position="748"/>
    </location>
</feature>
<dbReference type="Proteomes" id="UP000024837">
    <property type="component" value="Unassembled WGS sequence"/>
</dbReference>
<feature type="region of interest" description="Disordered" evidence="1">
    <location>
        <begin position="285"/>
        <end position="356"/>
    </location>
</feature>
<reference evidence="2 3" key="1">
    <citation type="submission" date="2013-05" db="EMBL/GenBank/DDBJ databases">
        <title>Drechslerella stenobrocha genome reveals carnivorous origination and mechanical trapping mechanism of predatory fungi.</title>
        <authorList>
            <person name="Liu X."/>
            <person name="Zhang W."/>
            <person name="Liu K."/>
        </authorList>
    </citation>
    <scope>NUCLEOTIDE SEQUENCE [LARGE SCALE GENOMIC DNA]</scope>
    <source>
        <strain evidence="2 3">248</strain>
    </source>
</reference>